<sequence>MSHASHQFTVMDAAAAVAIAFVLVLLASRLREPTRRRFNAIFVAGAGAAYLSGGGLGAGEFAFTAVATYAAFRGLESYRWIAAAWLLHVAWDVAHHLCGAPIVPFVPTSSAGCAVTDSLLALWFWFGAPTLGPRR</sequence>
<accession>A0ABS7TXI2</accession>
<feature type="transmembrane region" description="Helical" evidence="1">
    <location>
        <begin position="38"/>
        <end position="58"/>
    </location>
</feature>
<gene>
    <name evidence="2" type="ORF">K7C98_27030</name>
</gene>
<feature type="transmembrane region" description="Helical" evidence="1">
    <location>
        <begin position="105"/>
        <end position="126"/>
    </location>
</feature>
<dbReference type="EMBL" id="JAIRAU010000036">
    <property type="protein sequence ID" value="MBZ5712909.1"/>
    <property type="molecule type" value="Genomic_DNA"/>
</dbReference>
<evidence type="ECO:0000313" key="3">
    <source>
        <dbReference type="Proteomes" id="UP001139031"/>
    </source>
</evidence>
<keyword evidence="1" id="KW-0472">Membrane</keyword>
<reference evidence="2" key="1">
    <citation type="submission" date="2021-08" db="EMBL/GenBank/DDBJ databases">
        <authorList>
            <person name="Stevens D.C."/>
        </authorList>
    </citation>
    <scope>NUCLEOTIDE SEQUENCE</scope>
    <source>
        <strain evidence="2">DSM 53165</strain>
    </source>
</reference>
<keyword evidence="1" id="KW-0812">Transmembrane</keyword>
<proteinExistence type="predicted"/>
<dbReference type="InterPro" id="IPR046052">
    <property type="entry name" value="DUF6010"/>
</dbReference>
<keyword evidence="3" id="KW-1185">Reference proteome</keyword>
<protein>
    <submittedName>
        <fullName evidence="2">DUF6010 family protein</fullName>
    </submittedName>
</protein>
<organism evidence="2 3">
    <name type="scientific">Nannocystis pusilla</name>
    <dbReference type="NCBI Taxonomy" id="889268"/>
    <lineage>
        <taxon>Bacteria</taxon>
        <taxon>Pseudomonadati</taxon>
        <taxon>Myxococcota</taxon>
        <taxon>Polyangia</taxon>
        <taxon>Nannocystales</taxon>
        <taxon>Nannocystaceae</taxon>
        <taxon>Nannocystis</taxon>
    </lineage>
</organism>
<keyword evidence="1" id="KW-1133">Transmembrane helix</keyword>
<comment type="caution">
    <text evidence="2">The sequence shown here is derived from an EMBL/GenBank/DDBJ whole genome shotgun (WGS) entry which is preliminary data.</text>
</comment>
<name>A0ABS7TXI2_9BACT</name>
<evidence type="ECO:0000313" key="2">
    <source>
        <dbReference type="EMBL" id="MBZ5712909.1"/>
    </source>
</evidence>
<feature type="transmembrane region" description="Helical" evidence="1">
    <location>
        <begin position="6"/>
        <end position="26"/>
    </location>
</feature>
<dbReference type="RefSeq" id="WP_224194663.1">
    <property type="nucleotide sequence ID" value="NZ_JAIRAU010000036.1"/>
</dbReference>
<dbReference type="Proteomes" id="UP001139031">
    <property type="component" value="Unassembled WGS sequence"/>
</dbReference>
<dbReference type="Pfam" id="PF19473">
    <property type="entry name" value="DUF6010"/>
    <property type="match status" value="1"/>
</dbReference>
<evidence type="ECO:0000256" key="1">
    <source>
        <dbReference type="SAM" id="Phobius"/>
    </source>
</evidence>